<keyword evidence="2" id="KW-1185">Reference proteome</keyword>
<dbReference type="AlphaFoldDB" id="A0A5B7H7X1"/>
<reference evidence="1 2" key="1">
    <citation type="submission" date="2019-05" db="EMBL/GenBank/DDBJ databases">
        <title>Another draft genome of Portunus trituberculatus and its Hox gene families provides insights of decapod evolution.</title>
        <authorList>
            <person name="Jeong J.-H."/>
            <person name="Song I."/>
            <person name="Kim S."/>
            <person name="Choi T."/>
            <person name="Kim D."/>
            <person name="Ryu S."/>
            <person name="Kim W."/>
        </authorList>
    </citation>
    <scope>NUCLEOTIDE SEQUENCE [LARGE SCALE GENOMIC DNA]</scope>
    <source>
        <tissue evidence="1">Muscle</tissue>
    </source>
</reference>
<organism evidence="1 2">
    <name type="scientific">Portunus trituberculatus</name>
    <name type="common">Swimming crab</name>
    <name type="synonym">Neptunus trituberculatus</name>
    <dbReference type="NCBI Taxonomy" id="210409"/>
    <lineage>
        <taxon>Eukaryota</taxon>
        <taxon>Metazoa</taxon>
        <taxon>Ecdysozoa</taxon>
        <taxon>Arthropoda</taxon>
        <taxon>Crustacea</taxon>
        <taxon>Multicrustacea</taxon>
        <taxon>Malacostraca</taxon>
        <taxon>Eumalacostraca</taxon>
        <taxon>Eucarida</taxon>
        <taxon>Decapoda</taxon>
        <taxon>Pleocyemata</taxon>
        <taxon>Brachyura</taxon>
        <taxon>Eubrachyura</taxon>
        <taxon>Portunoidea</taxon>
        <taxon>Portunidae</taxon>
        <taxon>Portuninae</taxon>
        <taxon>Portunus</taxon>
    </lineage>
</organism>
<dbReference type="Proteomes" id="UP000324222">
    <property type="component" value="Unassembled WGS sequence"/>
</dbReference>
<sequence length="85" mass="9582">MRFSRGKMVFYKLDIRPKTAYVAEINGEKVEGGVKTFWVATERAVRLGDISGPLSDGKLRGWIWNRHFEFCILSEGCVLSASSIV</sequence>
<evidence type="ECO:0000313" key="2">
    <source>
        <dbReference type="Proteomes" id="UP000324222"/>
    </source>
</evidence>
<protein>
    <submittedName>
        <fullName evidence="1">Uncharacterized protein</fullName>
    </submittedName>
</protein>
<evidence type="ECO:0000313" key="1">
    <source>
        <dbReference type="EMBL" id="MPC66243.1"/>
    </source>
</evidence>
<proteinExistence type="predicted"/>
<accession>A0A5B7H7X1</accession>
<gene>
    <name evidence="1" type="ORF">E2C01_060391</name>
</gene>
<comment type="caution">
    <text evidence="1">The sequence shown here is derived from an EMBL/GenBank/DDBJ whole genome shotgun (WGS) entry which is preliminary data.</text>
</comment>
<dbReference type="EMBL" id="VSRR010024510">
    <property type="protein sequence ID" value="MPC66243.1"/>
    <property type="molecule type" value="Genomic_DNA"/>
</dbReference>
<name>A0A5B7H7X1_PORTR</name>